<feature type="region of interest" description="Disordered" evidence="1">
    <location>
        <begin position="124"/>
        <end position="153"/>
    </location>
</feature>
<dbReference type="AlphaFoldDB" id="A0A075HTJ0"/>
<dbReference type="EMBL" id="KF901144">
    <property type="protein sequence ID" value="AIF19676.1"/>
    <property type="molecule type" value="Genomic_DNA"/>
</dbReference>
<protein>
    <recommendedName>
        <fullName evidence="3">ATPase involved in DNA repair</fullName>
    </recommendedName>
</protein>
<organism evidence="2">
    <name type="scientific">uncultured marine thaumarchaeote KM3_87_E01</name>
    <dbReference type="NCBI Taxonomy" id="1456328"/>
    <lineage>
        <taxon>Archaea</taxon>
        <taxon>Nitrososphaerota</taxon>
        <taxon>environmental samples</taxon>
    </lineage>
</organism>
<feature type="compositionally biased region" description="Basic and acidic residues" evidence="1">
    <location>
        <begin position="124"/>
        <end position="141"/>
    </location>
</feature>
<reference evidence="2" key="1">
    <citation type="journal article" date="2014" name="Genome Biol. Evol.">
        <title>Pangenome evidence for extensive interdomain horizontal transfer affecting lineage core and shell genes in uncultured planktonic thaumarchaeota and euryarchaeota.</title>
        <authorList>
            <person name="Deschamps P."/>
            <person name="Zivanovic Y."/>
            <person name="Moreira D."/>
            <person name="Rodriguez-Valera F."/>
            <person name="Lopez-Garcia P."/>
        </authorList>
    </citation>
    <scope>NUCLEOTIDE SEQUENCE</scope>
</reference>
<name>A0A075HTJ0_9ARCH</name>
<proteinExistence type="predicted"/>
<evidence type="ECO:0008006" key="3">
    <source>
        <dbReference type="Google" id="ProtNLM"/>
    </source>
</evidence>
<evidence type="ECO:0000256" key="1">
    <source>
        <dbReference type="SAM" id="MobiDB-lite"/>
    </source>
</evidence>
<evidence type="ECO:0000313" key="2">
    <source>
        <dbReference type="EMBL" id="AIF19676.1"/>
    </source>
</evidence>
<feature type="compositionally biased region" description="Polar residues" evidence="1">
    <location>
        <begin position="143"/>
        <end position="153"/>
    </location>
</feature>
<accession>A0A075HTJ0</accession>
<sequence length="270" mass="31295">MDLFGSSRKKKSEDYEKEYLARYKKQQKVNPKKRASKQKKVIEIESDEKNQDVEIKILKKEPEPFSTKFESAKQEYNVTIKNLMDAKKVLNGIKEDIQKSNSEYTDIISKIKLTRGELLNANNELREKTEETEKTAEEYKKQNMLTQEINNSKGELSEIKDEIKKYNKELESVRTKADNSPDVKKMKGEREKIENEIIQKRKELDSGFRELKFIKDEMAKSGKSEGTEKIVDAASAVVASMNQKLQTTLTELNAVKKALEDERGRRKNST</sequence>